<proteinExistence type="predicted"/>
<dbReference type="RefSeq" id="WP_064518073.1">
    <property type="nucleotide sequence ID" value="NZ_LXEP01000033.1"/>
</dbReference>
<dbReference type="Pfam" id="PF08875">
    <property type="entry name" value="DUF1833"/>
    <property type="match status" value="1"/>
</dbReference>
<evidence type="ECO:0008006" key="3">
    <source>
        <dbReference type="Google" id="ProtNLM"/>
    </source>
</evidence>
<comment type="caution">
    <text evidence="1">The sequence shown here is derived from an EMBL/GenBank/DDBJ whole genome shotgun (WGS) entry which is preliminary data.</text>
</comment>
<accession>A0A1B7HR07</accession>
<dbReference type="EMBL" id="LXEP01000033">
    <property type="protein sequence ID" value="OAT18022.1"/>
    <property type="molecule type" value="Genomic_DNA"/>
</dbReference>
<organism evidence="1 2">
    <name type="scientific">Buttiauxella gaviniae ATCC 51604</name>
    <dbReference type="NCBI Taxonomy" id="1354253"/>
    <lineage>
        <taxon>Bacteria</taxon>
        <taxon>Pseudomonadati</taxon>
        <taxon>Pseudomonadota</taxon>
        <taxon>Gammaproteobacteria</taxon>
        <taxon>Enterobacterales</taxon>
        <taxon>Enterobacteriaceae</taxon>
        <taxon>Buttiauxella</taxon>
    </lineage>
</organism>
<reference evidence="1 2" key="1">
    <citation type="submission" date="2016-04" db="EMBL/GenBank/DDBJ databases">
        <title>ATOL: Assembling a taxonomically balanced genome-scale reconstruction of the evolutionary history of the Enterobacteriaceae.</title>
        <authorList>
            <person name="Plunkett G.III."/>
            <person name="Neeno-Eckwall E.C."/>
            <person name="Glasner J.D."/>
            <person name="Perna N.T."/>
        </authorList>
    </citation>
    <scope>NUCLEOTIDE SEQUENCE [LARGE SCALE GENOMIC DNA]</scope>
    <source>
        <strain evidence="1 2">ATCC 51604</strain>
    </source>
</reference>
<name>A0A1B7HR07_9ENTR</name>
<sequence>MTILNRLYASSGEEVIIETLQINIGPEIHYLCKGYEDITATTENGDVVTFKAAAIDIALPARNSDGTQDLQFAIDNIDGVVSTAVRNALGNLTGATLTYRNYVSTDLAAPAAAPYTLAVKNGYWTATQAQITAGYMNVLDTAWPRYRYTLPYYPGLRYMS</sequence>
<gene>
    <name evidence="1" type="ORF">M977_03810</name>
</gene>
<protein>
    <recommendedName>
        <fullName evidence="3">ArsR family transcriptional regulator</fullName>
    </recommendedName>
</protein>
<dbReference type="InterPro" id="IPR014974">
    <property type="entry name" value="DUF1833"/>
</dbReference>
<evidence type="ECO:0000313" key="2">
    <source>
        <dbReference type="Proteomes" id="UP000078504"/>
    </source>
</evidence>
<dbReference type="Proteomes" id="UP000078504">
    <property type="component" value="Unassembled WGS sequence"/>
</dbReference>
<evidence type="ECO:0000313" key="1">
    <source>
        <dbReference type="EMBL" id="OAT18022.1"/>
    </source>
</evidence>
<dbReference type="PATRIC" id="fig|1354253.4.peg.3886"/>
<dbReference type="AlphaFoldDB" id="A0A1B7HR07"/>